<keyword evidence="2" id="KW-0805">Transcription regulation</keyword>
<dbReference type="PANTHER" id="PTHR43133">
    <property type="entry name" value="RNA POLYMERASE ECF-TYPE SIGMA FACTO"/>
    <property type="match status" value="1"/>
</dbReference>
<keyword evidence="4" id="KW-0238">DNA-binding</keyword>
<dbReference type="Proteomes" id="UP000009234">
    <property type="component" value="Chromosome"/>
</dbReference>
<proteinExistence type="inferred from homology"/>
<evidence type="ECO:0000256" key="3">
    <source>
        <dbReference type="ARBA" id="ARBA00023082"/>
    </source>
</evidence>
<dbReference type="SUPFAM" id="SSF88946">
    <property type="entry name" value="Sigma2 domain of RNA polymerase sigma factors"/>
    <property type="match status" value="1"/>
</dbReference>
<accession>F6DV01</accession>
<feature type="domain" description="RNA polymerase sigma-70 region 2" evidence="6">
    <location>
        <begin position="30"/>
        <end position="96"/>
    </location>
</feature>
<dbReference type="CDD" id="cd06171">
    <property type="entry name" value="Sigma70_r4"/>
    <property type="match status" value="1"/>
</dbReference>
<dbReference type="InterPro" id="IPR013324">
    <property type="entry name" value="RNA_pol_sigma_r3/r4-like"/>
</dbReference>
<evidence type="ECO:0000259" key="7">
    <source>
        <dbReference type="Pfam" id="PF08281"/>
    </source>
</evidence>
<evidence type="ECO:0000256" key="5">
    <source>
        <dbReference type="ARBA" id="ARBA00023163"/>
    </source>
</evidence>
<dbReference type="InterPro" id="IPR013325">
    <property type="entry name" value="RNA_pol_sigma_r2"/>
</dbReference>
<reference evidence="9" key="1">
    <citation type="submission" date="2011-05" db="EMBL/GenBank/DDBJ databases">
        <title>Complete sequence of Desulfotomaculum ruminis DSM 2154.</title>
        <authorList>
            <person name="Lucas S."/>
            <person name="Copeland A."/>
            <person name="Lapidus A."/>
            <person name="Cheng J.-F."/>
            <person name="Goodwin L."/>
            <person name="Pitluck S."/>
            <person name="Lu M."/>
            <person name="Detter J.C."/>
            <person name="Han C."/>
            <person name="Tapia R."/>
            <person name="Land M."/>
            <person name="Hauser L."/>
            <person name="Kyrpides N."/>
            <person name="Ivanova N."/>
            <person name="Mikhailova N."/>
            <person name="Pagani I."/>
            <person name="Stams A.J.M."/>
            <person name="Plugge C.M."/>
            <person name="Muyzer G."/>
            <person name="Kuever J."/>
            <person name="Parshina S.N."/>
            <person name="Ivanova A.E."/>
            <person name="Nazina T.N."/>
            <person name="Brambilla E."/>
            <person name="Spring S."/>
            <person name="Klenk H.-P."/>
            <person name="Woyke T."/>
        </authorList>
    </citation>
    <scope>NUCLEOTIDE SEQUENCE [LARGE SCALE GENOMIC DNA]</scope>
    <source>
        <strain evidence="9">ATCC 23193 / DSM 2154 / NCIB 8452 / DL</strain>
    </source>
</reference>
<dbReference type="AlphaFoldDB" id="F6DV01"/>
<evidence type="ECO:0000256" key="1">
    <source>
        <dbReference type="ARBA" id="ARBA00010641"/>
    </source>
</evidence>
<dbReference type="NCBIfam" id="TIGR02937">
    <property type="entry name" value="sigma70-ECF"/>
    <property type="match status" value="1"/>
</dbReference>
<evidence type="ECO:0000256" key="4">
    <source>
        <dbReference type="ARBA" id="ARBA00023125"/>
    </source>
</evidence>
<dbReference type="InterPro" id="IPR013249">
    <property type="entry name" value="RNA_pol_sigma70_r4_t2"/>
</dbReference>
<dbReference type="KEGG" id="dru:Desru_3187"/>
<dbReference type="Pfam" id="PF08281">
    <property type="entry name" value="Sigma70_r4_2"/>
    <property type="match status" value="1"/>
</dbReference>
<keyword evidence="9" id="KW-1185">Reference proteome</keyword>
<dbReference type="STRING" id="696281.Desru_3187"/>
<dbReference type="GO" id="GO:0006352">
    <property type="term" value="P:DNA-templated transcription initiation"/>
    <property type="evidence" value="ECO:0007669"/>
    <property type="project" value="InterPro"/>
</dbReference>
<dbReference type="InterPro" id="IPR036388">
    <property type="entry name" value="WH-like_DNA-bd_sf"/>
</dbReference>
<protein>
    <submittedName>
        <fullName evidence="8">RNA polymerase sigma factor, sigma-70 family</fullName>
    </submittedName>
</protein>
<dbReference type="InterPro" id="IPR039425">
    <property type="entry name" value="RNA_pol_sigma-70-like"/>
</dbReference>
<dbReference type="InterPro" id="IPR007627">
    <property type="entry name" value="RNA_pol_sigma70_r2"/>
</dbReference>
<organism evidence="8 9">
    <name type="scientific">Desulforamulus ruminis (strain ATCC 23193 / DSM 2154 / NCIMB 8452 / DL)</name>
    <name type="common">Desulfotomaculum ruminis</name>
    <dbReference type="NCBI Taxonomy" id="696281"/>
    <lineage>
        <taxon>Bacteria</taxon>
        <taxon>Bacillati</taxon>
        <taxon>Bacillota</taxon>
        <taxon>Clostridia</taxon>
        <taxon>Eubacteriales</taxon>
        <taxon>Peptococcaceae</taxon>
        <taxon>Desulforamulus</taxon>
    </lineage>
</organism>
<feature type="domain" description="RNA polymerase sigma factor 70 region 4 type 2" evidence="7">
    <location>
        <begin position="127"/>
        <end position="179"/>
    </location>
</feature>
<gene>
    <name evidence="8" type="ordered locus">Desru_3187</name>
</gene>
<dbReference type="EMBL" id="CP002780">
    <property type="protein sequence ID" value="AEG61398.1"/>
    <property type="molecule type" value="Genomic_DNA"/>
</dbReference>
<dbReference type="GO" id="GO:0003677">
    <property type="term" value="F:DNA binding"/>
    <property type="evidence" value="ECO:0007669"/>
    <property type="project" value="UniProtKB-KW"/>
</dbReference>
<dbReference type="eggNOG" id="COG1595">
    <property type="taxonomic scope" value="Bacteria"/>
</dbReference>
<dbReference type="HOGENOM" id="CLU_047691_3_4_9"/>
<name>F6DV01_DESRL</name>
<dbReference type="InterPro" id="IPR014284">
    <property type="entry name" value="RNA_pol_sigma-70_dom"/>
</dbReference>
<sequence length="187" mass="22062">MEKAFSMFFKKDLFLRPESQIEPEQFTHIFDSYYQRLYNYIRYRIGNSHESEEVTSQVFEKIYRKISTFQPERGSLEVWLFAIAHHAVNDYHRQKKHRAWFSLESIRDLISRQPGPEETALKNEDHHRLLAALDSLGSRERNIIAMKFAGGLKNREIAELTGLSESNVGVILYRSLQQLRNLLEGKE</sequence>
<evidence type="ECO:0000259" key="6">
    <source>
        <dbReference type="Pfam" id="PF04542"/>
    </source>
</evidence>
<dbReference type="PANTHER" id="PTHR43133:SF8">
    <property type="entry name" value="RNA POLYMERASE SIGMA FACTOR HI_1459-RELATED"/>
    <property type="match status" value="1"/>
</dbReference>
<comment type="similarity">
    <text evidence="1">Belongs to the sigma-70 factor family. ECF subfamily.</text>
</comment>
<evidence type="ECO:0000256" key="2">
    <source>
        <dbReference type="ARBA" id="ARBA00023015"/>
    </source>
</evidence>
<dbReference type="SUPFAM" id="SSF88659">
    <property type="entry name" value="Sigma3 and sigma4 domains of RNA polymerase sigma factors"/>
    <property type="match status" value="1"/>
</dbReference>
<keyword evidence="5" id="KW-0804">Transcription</keyword>
<dbReference type="Pfam" id="PF04542">
    <property type="entry name" value="Sigma70_r2"/>
    <property type="match status" value="1"/>
</dbReference>
<keyword evidence="3" id="KW-0731">Sigma factor</keyword>
<dbReference type="Gene3D" id="1.10.10.10">
    <property type="entry name" value="Winged helix-like DNA-binding domain superfamily/Winged helix DNA-binding domain"/>
    <property type="match status" value="1"/>
</dbReference>
<reference evidence="8 9" key="2">
    <citation type="journal article" date="2012" name="Stand. Genomic Sci.">
        <title>Complete genome sequence of the sulfate-reducing firmicute Desulfotomaculum ruminis type strain (DL(T)).</title>
        <authorList>
            <person name="Spring S."/>
            <person name="Visser M."/>
            <person name="Lu M."/>
            <person name="Copeland A."/>
            <person name="Lapidus A."/>
            <person name="Lucas S."/>
            <person name="Cheng J.F."/>
            <person name="Han C."/>
            <person name="Tapia R."/>
            <person name="Goodwin L.A."/>
            <person name="Pitluck S."/>
            <person name="Ivanova N."/>
            <person name="Land M."/>
            <person name="Hauser L."/>
            <person name="Larimer F."/>
            <person name="Rohde M."/>
            <person name="Goker M."/>
            <person name="Detter J.C."/>
            <person name="Kyrpides N.C."/>
            <person name="Woyke T."/>
            <person name="Schaap P.J."/>
            <person name="Plugge C.M."/>
            <person name="Muyzer G."/>
            <person name="Kuever J."/>
            <person name="Pereira I.A."/>
            <person name="Parshina S.N."/>
            <person name="Bernier-Latmani R."/>
            <person name="Stams A.J."/>
            <person name="Klenk H.P."/>
        </authorList>
    </citation>
    <scope>NUCLEOTIDE SEQUENCE [LARGE SCALE GENOMIC DNA]</scope>
    <source>
        <strain evidence="9">ATCC 23193 / DSM 2154 / NCIB 8452 / DL</strain>
    </source>
</reference>
<evidence type="ECO:0000313" key="8">
    <source>
        <dbReference type="EMBL" id="AEG61398.1"/>
    </source>
</evidence>
<dbReference type="GO" id="GO:0016987">
    <property type="term" value="F:sigma factor activity"/>
    <property type="evidence" value="ECO:0007669"/>
    <property type="project" value="UniProtKB-KW"/>
</dbReference>
<evidence type="ECO:0000313" key="9">
    <source>
        <dbReference type="Proteomes" id="UP000009234"/>
    </source>
</evidence>
<dbReference type="Gene3D" id="1.10.1740.10">
    <property type="match status" value="1"/>
</dbReference>